<gene>
    <name evidence="1" type="ORF">Tci_022141</name>
</gene>
<reference evidence="1" key="1">
    <citation type="journal article" date="2019" name="Sci. Rep.">
        <title>Draft genome of Tanacetum cinerariifolium, the natural source of mosquito coil.</title>
        <authorList>
            <person name="Yamashiro T."/>
            <person name="Shiraishi A."/>
            <person name="Satake H."/>
            <person name="Nakayama K."/>
        </authorList>
    </citation>
    <scope>NUCLEOTIDE SEQUENCE</scope>
</reference>
<comment type="caution">
    <text evidence="1">The sequence shown here is derived from an EMBL/GenBank/DDBJ whole genome shotgun (WGS) entry which is preliminary data.</text>
</comment>
<sequence>MALGGGVCKDVIESHPKTLKYGVATTKTDETITRMATGASGKHGMQSTNGVHELLECPVCSTLMYPPIRQVIVAANGV</sequence>
<name>A0A6L2KKX8_TANCI</name>
<protein>
    <submittedName>
        <fullName evidence="1">E3 ubiquitin-protein ligase SINAT2</fullName>
    </submittedName>
</protein>
<dbReference type="EMBL" id="BKCJ010002673">
    <property type="protein sequence ID" value="GEU50163.1"/>
    <property type="molecule type" value="Genomic_DNA"/>
</dbReference>
<organism evidence="1">
    <name type="scientific">Tanacetum cinerariifolium</name>
    <name type="common">Dalmatian daisy</name>
    <name type="synonym">Chrysanthemum cinerariifolium</name>
    <dbReference type="NCBI Taxonomy" id="118510"/>
    <lineage>
        <taxon>Eukaryota</taxon>
        <taxon>Viridiplantae</taxon>
        <taxon>Streptophyta</taxon>
        <taxon>Embryophyta</taxon>
        <taxon>Tracheophyta</taxon>
        <taxon>Spermatophyta</taxon>
        <taxon>Magnoliopsida</taxon>
        <taxon>eudicotyledons</taxon>
        <taxon>Gunneridae</taxon>
        <taxon>Pentapetalae</taxon>
        <taxon>asterids</taxon>
        <taxon>campanulids</taxon>
        <taxon>Asterales</taxon>
        <taxon>Asteraceae</taxon>
        <taxon>Asteroideae</taxon>
        <taxon>Anthemideae</taxon>
        <taxon>Anthemidinae</taxon>
        <taxon>Tanacetum</taxon>
    </lineage>
</organism>
<dbReference type="AlphaFoldDB" id="A0A6L2KKX8"/>
<evidence type="ECO:0000313" key="1">
    <source>
        <dbReference type="EMBL" id="GEU50163.1"/>
    </source>
</evidence>
<accession>A0A6L2KKX8</accession>
<proteinExistence type="predicted"/>